<gene>
    <name evidence="2" type="ORF">POVWA1_066080</name>
</gene>
<feature type="compositionally biased region" description="Polar residues" evidence="1">
    <location>
        <begin position="199"/>
        <end position="229"/>
    </location>
</feature>
<feature type="compositionally biased region" description="Polar residues" evidence="1">
    <location>
        <begin position="254"/>
        <end position="272"/>
    </location>
</feature>
<protein>
    <recommendedName>
        <fullName evidence="4">STP1 protein</fullName>
    </recommendedName>
</protein>
<name>A0A1A9ADL7_PLAOA</name>
<evidence type="ECO:0000313" key="3">
    <source>
        <dbReference type="Proteomes" id="UP000078555"/>
    </source>
</evidence>
<dbReference type="EMBL" id="FLRD01000476">
    <property type="protein sequence ID" value="SBT54228.1"/>
    <property type="molecule type" value="Genomic_DNA"/>
</dbReference>
<accession>A0A1A9ADL7</accession>
<organism evidence="2 3">
    <name type="scientific">Plasmodium ovale wallikeri</name>
    <dbReference type="NCBI Taxonomy" id="864142"/>
    <lineage>
        <taxon>Eukaryota</taxon>
        <taxon>Sar</taxon>
        <taxon>Alveolata</taxon>
        <taxon>Apicomplexa</taxon>
        <taxon>Aconoidasida</taxon>
        <taxon>Haemosporida</taxon>
        <taxon>Plasmodiidae</taxon>
        <taxon>Plasmodium</taxon>
        <taxon>Plasmodium (Plasmodium)</taxon>
    </lineage>
</organism>
<dbReference type="AlphaFoldDB" id="A0A1A9ADL7"/>
<dbReference type="Proteomes" id="UP000078555">
    <property type="component" value="Unassembled WGS sequence"/>
</dbReference>
<proteinExistence type="predicted"/>
<reference evidence="3" key="1">
    <citation type="submission" date="2016-05" db="EMBL/GenBank/DDBJ databases">
        <authorList>
            <person name="Naeem Raeece"/>
        </authorList>
    </citation>
    <scope>NUCLEOTIDE SEQUENCE [LARGE SCALE GENOMIC DNA]</scope>
</reference>
<feature type="compositionally biased region" description="Polar residues" evidence="1">
    <location>
        <begin position="292"/>
        <end position="303"/>
    </location>
</feature>
<evidence type="ECO:0000313" key="2">
    <source>
        <dbReference type="EMBL" id="SBT54228.1"/>
    </source>
</evidence>
<feature type="region of interest" description="Disordered" evidence="1">
    <location>
        <begin position="199"/>
        <end position="303"/>
    </location>
</feature>
<keyword evidence="3" id="KW-1185">Reference proteome</keyword>
<evidence type="ECO:0008006" key="4">
    <source>
        <dbReference type="Google" id="ProtNLM"/>
    </source>
</evidence>
<evidence type="ECO:0000256" key="1">
    <source>
        <dbReference type="SAM" id="MobiDB-lite"/>
    </source>
</evidence>
<sequence length="303" mass="35196">MADDSEITTLTHYIPVDVFLGMIESDIKKLIHEYGHKNCGLRQEELCEEIKEIIPEKKKIIFPHMNALGQQKWSREWSKQRSKYFSKLYDEEGFINMCFPKTYQNNQRLNQLLSKHIEFCKEKDKRLSDLQKKYEFSVCEQYNMWIDTQRTSFTREYLKNVQKFNSQTVHKYFSTKEHPGGHDPLETYRNIKLDCNLYKSPSKNHQQKQVDNTPTRSLHLPTSSDVGQESQRKGGKSMSDEKGKKEITKPNVKQPPQTEPSSSDSQTPSLANTKLEDNANGQLDDLKAKGTGLTNNAQYINSC</sequence>
<feature type="compositionally biased region" description="Basic and acidic residues" evidence="1">
    <location>
        <begin position="238"/>
        <end position="248"/>
    </location>
</feature>